<proteinExistence type="inferred from homology"/>
<accession>A0A2S9V3T8</accession>
<organism evidence="3 4">
    <name type="scientific">Alteromonas alba</name>
    <dbReference type="NCBI Taxonomy" id="2079529"/>
    <lineage>
        <taxon>Bacteria</taxon>
        <taxon>Pseudomonadati</taxon>
        <taxon>Pseudomonadota</taxon>
        <taxon>Gammaproteobacteria</taxon>
        <taxon>Alteromonadales</taxon>
        <taxon>Alteromonadaceae</taxon>
        <taxon>Alteromonas/Salinimonas group</taxon>
        <taxon>Alteromonas</taxon>
    </lineage>
</organism>
<dbReference type="Proteomes" id="UP000238949">
    <property type="component" value="Unassembled WGS sequence"/>
</dbReference>
<protein>
    <submittedName>
        <fullName evidence="3">20-beta-hydroxysteroid dehydrogenase</fullName>
    </submittedName>
</protein>
<dbReference type="RefSeq" id="WP_105936826.1">
    <property type="nucleotide sequence ID" value="NZ_PVNP01000214.1"/>
</dbReference>
<name>A0A2S9V3T8_9ALTE</name>
<evidence type="ECO:0000313" key="4">
    <source>
        <dbReference type="Proteomes" id="UP000238949"/>
    </source>
</evidence>
<evidence type="ECO:0000256" key="1">
    <source>
        <dbReference type="ARBA" id="ARBA00006484"/>
    </source>
</evidence>
<sequence length="228" mass="23966">MTPLSMVTGGNRGIGFAIAEGLLKLGHKVLLVARDEEEAEQACADLNGDVHPIVMDITAQGAMEEAHTRAVAVFGDIDILINNAGVMHSDELTELSAGDLQLSFDVHVKGPAMLTKAVLPAMLENNFGRIINVSSGYGSFAEKLGGPPAYAVTKAALNALTVKTAASVPAGKNVKVNAMCPGWVHTRMGGSSAPLTPEEGADTAIWLASLDEDSPNGMFFRKRKPISW</sequence>
<dbReference type="PRINTS" id="PR00081">
    <property type="entry name" value="GDHRDH"/>
</dbReference>
<dbReference type="PRINTS" id="PR00080">
    <property type="entry name" value="SDRFAMILY"/>
</dbReference>
<dbReference type="AlphaFoldDB" id="A0A2S9V3T8"/>
<gene>
    <name evidence="3" type="ORF">C6Y40_23540</name>
</gene>
<evidence type="ECO:0000256" key="2">
    <source>
        <dbReference type="RuleBase" id="RU000363"/>
    </source>
</evidence>
<dbReference type="OrthoDB" id="5786478at2"/>
<dbReference type="InterPro" id="IPR036291">
    <property type="entry name" value="NAD(P)-bd_dom_sf"/>
</dbReference>
<comment type="similarity">
    <text evidence="1 2">Belongs to the short-chain dehydrogenases/reductases (SDR) family.</text>
</comment>
<dbReference type="InterPro" id="IPR002347">
    <property type="entry name" value="SDR_fam"/>
</dbReference>
<dbReference type="InterPro" id="IPR050259">
    <property type="entry name" value="SDR"/>
</dbReference>
<dbReference type="EMBL" id="PVNP01000214">
    <property type="protein sequence ID" value="PRO71127.1"/>
    <property type="molecule type" value="Genomic_DNA"/>
</dbReference>
<dbReference type="SUPFAM" id="SSF51735">
    <property type="entry name" value="NAD(P)-binding Rossmann-fold domains"/>
    <property type="match status" value="1"/>
</dbReference>
<dbReference type="Pfam" id="PF00106">
    <property type="entry name" value="adh_short"/>
    <property type="match status" value="1"/>
</dbReference>
<comment type="caution">
    <text evidence="3">The sequence shown here is derived from an EMBL/GenBank/DDBJ whole genome shotgun (WGS) entry which is preliminary data.</text>
</comment>
<reference evidence="4" key="1">
    <citation type="journal article" date="2020" name="Int. J. Syst. Evol. Microbiol.">
        <title>Alteromonas alba sp. nov., a marine bacterium isolated from the seawater of the West Pacific Ocean.</title>
        <authorList>
            <person name="Sun C."/>
            <person name="Wu Y.-H."/>
            <person name="Xamxidin M."/>
            <person name="Cheng H."/>
            <person name="Xu X.-W."/>
        </authorList>
    </citation>
    <scope>NUCLEOTIDE SEQUENCE [LARGE SCALE GENOMIC DNA]</scope>
    <source>
        <strain evidence="4">190</strain>
    </source>
</reference>
<keyword evidence="4" id="KW-1185">Reference proteome</keyword>
<dbReference type="PANTHER" id="PTHR42879">
    <property type="entry name" value="3-OXOACYL-(ACYL-CARRIER-PROTEIN) REDUCTASE"/>
    <property type="match status" value="1"/>
</dbReference>
<dbReference type="PANTHER" id="PTHR42879:SF2">
    <property type="entry name" value="3-OXOACYL-[ACYL-CARRIER-PROTEIN] REDUCTASE FABG"/>
    <property type="match status" value="1"/>
</dbReference>
<evidence type="ECO:0000313" key="3">
    <source>
        <dbReference type="EMBL" id="PRO71127.1"/>
    </source>
</evidence>
<dbReference type="Gene3D" id="3.40.50.720">
    <property type="entry name" value="NAD(P)-binding Rossmann-like Domain"/>
    <property type="match status" value="1"/>
</dbReference>